<protein>
    <submittedName>
        <fullName evidence="1">15974_t:CDS:1</fullName>
    </submittedName>
</protein>
<dbReference type="Proteomes" id="UP000789901">
    <property type="component" value="Unassembled WGS sequence"/>
</dbReference>
<evidence type="ECO:0000313" key="1">
    <source>
        <dbReference type="EMBL" id="CAG8617697.1"/>
    </source>
</evidence>
<gene>
    <name evidence="1" type="ORF">GMARGA_LOCUS7677</name>
</gene>
<dbReference type="EMBL" id="CAJVQB010003790">
    <property type="protein sequence ID" value="CAG8617697.1"/>
    <property type="molecule type" value="Genomic_DNA"/>
</dbReference>
<keyword evidence="2" id="KW-1185">Reference proteome</keyword>
<organism evidence="1 2">
    <name type="scientific">Gigaspora margarita</name>
    <dbReference type="NCBI Taxonomy" id="4874"/>
    <lineage>
        <taxon>Eukaryota</taxon>
        <taxon>Fungi</taxon>
        <taxon>Fungi incertae sedis</taxon>
        <taxon>Mucoromycota</taxon>
        <taxon>Glomeromycotina</taxon>
        <taxon>Glomeromycetes</taxon>
        <taxon>Diversisporales</taxon>
        <taxon>Gigasporaceae</taxon>
        <taxon>Gigaspora</taxon>
    </lineage>
</organism>
<proteinExistence type="predicted"/>
<comment type="caution">
    <text evidence="1">The sequence shown here is derived from an EMBL/GenBank/DDBJ whole genome shotgun (WGS) entry which is preliminary data.</text>
</comment>
<accession>A0ABN7ULZ2</accession>
<name>A0ABN7ULZ2_GIGMA</name>
<reference evidence="1 2" key="1">
    <citation type="submission" date="2021-06" db="EMBL/GenBank/DDBJ databases">
        <authorList>
            <person name="Kallberg Y."/>
            <person name="Tangrot J."/>
            <person name="Rosling A."/>
        </authorList>
    </citation>
    <scope>NUCLEOTIDE SEQUENCE [LARGE SCALE GENOMIC DNA]</scope>
    <source>
        <strain evidence="1 2">120-4 pot B 10/14</strain>
    </source>
</reference>
<evidence type="ECO:0000313" key="2">
    <source>
        <dbReference type="Proteomes" id="UP000789901"/>
    </source>
</evidence>
<sequence>MNIKNPSKFGVELCNMAFEIKNMNQIIATKGSKPLLFRIHRMN</sequence>